<feature type="compositionally biased region" description="Basic and acidic residues" evidence="5">
    <location>
        <begin position="38"/>
        <end position="49"/>
    </location>
</feature>
<evidence type="ECO:0000256" key="5">
    <source>
        <dbReference type="SAM" id="MobiDB-lite"/>
    </source>
</evidence>
<dbReference type="PANTHER" id="PTHR24171:SF8">
    <property type="entry name" value="BRCA1-ASSOCIATED RING DOMAIN PROTEIN 1"/>
    <property type="match status" value="1"/>
</dbReference>
<feature type="compositionally biased region" description="Polar residues" evidence="5">
    <location>
        <begin position="9"/>
        <end position="34"/>
    </location>
</feature>
<dbReference type="SUPFAM" id="SSF48403">
    <property type="entry name" value="Ankyrin repeat"/>
    <property type="match status" value="1"/>
</dbReference>
<name>A0ABD2NEW9_9CUCU</name>
<protein>
    <submittedName>
        <fullName evidence="6">Uncharacterized protein</fullName>
    </submittedName>
</protein>
<keyword evidence="7" id="KW-1185">Reference proteome</keyword>
<keyword evidence="1" id="KW-0677">Repeat</keyword>
<feature type="compositionally biased region" description="Basic and acidic residues" evidence="5">
    <location>
        <begin position="62"/>
        <end position="71"/>
    </location>
</feature>
<dbReference type="InterPro" id="IPR002110">
    <property type="entry name" value="Ankyrin_rpt"/>
</dbReference>
<organism evidence="6 7">
    <name type="scientific">Cryptolaemus montrouzieri</name>
    <dbReference type="NCBI Taxonomy" id="559131"/>
    <lineage>
        <taxon>Eukaryota</taxon>
        <taxon>Metazoa</taxon>
        <taxon>Ecdysozoa</taxon>
        <taxon>Arthropoda</taxon>
        <taxon>Hexapoda</taxon>
        <taxon>Insecta</taxon>
        <taxon>Pterygota</taxon>
        <taxon>Neoptera</taxon>
        <taxon>Endopterygota</taxon>
        <taxon>Coleoptera</taxon>
        <taxon>Polyphaga</taxon>
        <taxon>Cucujiformia</taxon>
        <taxon>Coccinelloidea</taxon>
        <taxon>Coccinellidae</taxon>
        <taxon>Scymninae</taxon>
        <taxon>Scymnini</taxon>
        <taxon>Cryptolaemus</taxon>
    </lineage>
</organism>
<dbReference type="InterPro" id="IPR027417">
    <property type="entry name" value="P-loop_NTPase"/>
</dbReference>
<dbReference type="PROSITE" id="PS50088">
    <property type="entry name" value="ANK_REPEAT"/>
    <property type="match status" value="1"/>
</dbReference>
<dbReference type="PANTHER" id="PTHR24171">
    <property type="entry name" value="ANKYRIN REPEAT DOMAIN-CONTAINING PROTEIN 39-RELATED"/>
    <property type="match status" value="1"/>
</dbReference>
<feature type="coiled-coil region" evidence="4">
    <location>
        <begin position="651"/>
        <end position="678"/>
    </location>
</feature>
<feature type="region of interest" description="Disordered" evidence="5">
    <location>
        <begin position="132"/>
        <end position="211"/>
    </location>
</feature>
<accession>A0ABD2NEW9</accession>
<evidence type="ECO:0000256" key="3">
    <source>
        <dbReference type="PROSITE-ProRule" id="PRU00023"/>
    </source>
</evidence>
<dbReference type="SUPFAM" id="SSF52540">
    <property type="entry name" value="P-loop containing nucleoside triphosphate hydrolases"/>
    <property type="match status" value="1"/>
</dbReference>
<keyword evidence="4" id="KW-0175">Coiled coil</keyword>
<evidence type="ECO:0000256" key="1">
    <source>
        <dbReference type="ARBA" id="ARBA00022737"/>
    </source>
</evidence>
<reference evidence="6 7" key="1">
    <citation type="journal article" date="2021" name="BMC Biol.">
        <title>Horizontally acquired antibacterial genes associated with adaptive radiation of ladybird beetles.</title>
        <authorList>
            <person name="Li H.S."/>
            <person name="Tang X.F."/>
            <person name="Huang Y.H."/>
            <person name="Xu Z.Y."/>
            <person name="Chen M.L."/>
            <person name="Du X.Y."/>
            <person name="Qiu B.Y."/>
            <person name="Chen P.T."/>
            <person name="Zhang W."/>
            <person name="Slipinski A."/>
            <person name="Escalona H.E."/>
            <person name="Waterhouse R.M."/>
            <person name="Zwick A."/>
            <person name="Pang H."/>
        </authorList>
    </citation>
    <scope>NUCLEOTIDE SEQUENCE [LARGE SCALE GENOMIC DNA]</scope>
    <source>
        <strain evidence="6">SYSU2018</strain>
    </source>
</reference>
<evidence type="ECO:0000256" key="4">
    <source>
        <dbReference type="SAM" id="Coils"/>
    </source>
</evidence>
<feature type="compositionally biased region" description="Polar residues" evidence="5">
    <location>
        <begin position="51"/>
        <end position="60"/>
    </location>
</feature>
<gene>
    <name evidence="6" type="ORF">HHI36_012544</name>
</gene>
<dbReference type="AlphaFoldDB" id="A0ABD2NEW9"/>
<dbReference type="Pfam" id="PF12796">
    <property type="entry name" value="Ank_2"/>
    <property type="match status" value="1"/>
</dbReference>
<dbReference type="Gene3D" id="1.25.40.20">
    <property type="entry name" value="Ankyrin repeat-containing domain"/>
    <property type="match status" value="1"/>
</dbReference>
<evidence type="ECO:0000313" key="6">
    <source>
        <dbReference type="EMBL" id="KAL3277193.1"/>
    </source>
</evidence>
<sequence length="1175" mass="136453">MTKEDSPMRDTSQISYDDQHSPYSKLSDQLNYQSDMVEASKYRHQHDSDNESQSNESGSTSEDEKSANNEDLLRLIRTGSSENEIEKALANKGVDINYQNSNGDTALHVASRKKYENIVKLLIQRGGNVNIANKKGKRPSDIVERRMKKNPNVESRHSGMKGSSGSSRSHSDSINAEVDFEASGLKRKSTDLETTSTKRRRTDPSLDNDTTYAASGVKRALDGTIYQSKLLGLFTKRAIDKEYDFRLATEMDAAEKFDDVVFKYQEEGKWTYRFLQAKHKQNPQRDKITVKDLKTEQKGNFSLQKYFVSFCKIKKNPLFQGGNLKNFIIATNTDFNFNNINREYKKNGQEKKYSKERNDILEKWKNFFDFRDLSNADEILYFGKGEKSAQFKKDAETKTALEKEIKTSLEKNIERIKKKFSKEKTNIALQKELRTSQNILENNFTTNIHDFLEKLIFITNYPNEKELSGFIKNELGKEFDFLNADLVSDSFEKEMLDFLKSYNKGKAAFYSWKDGEKFFKALKEKIDTMMTTGLSKTYPGKLTSYGVCFEKTGDFNNVKKCLETFLSTEDKQIFHISTKVTRLSAIKILQILEDSEIQNKHNYLGREDGYIFMRLKTLLLQETQKYVTEAFSSDQAHDLLVIECQDKDREQRMERELYDNLSEKLSNLKKKIILIAQDRDMLAGKYIKYHQNKYQKKHDETSLDDFDEDSQVNVLKHKIVFQGKDLRLNQLMDKKSASELFDQVNLSRLLEGEKIQIGNAKAFSSIGYIPDYYIKRKFDRQKIKAKILNLNEDQARKLGLIFITGANEEDLTKMNVQKENIYIWEDGQPYDKAIILPSLGQNPQEIFQKLEKNIHWLEYHECNLFWRASKGNLSTLKNCIEKRKEKNDVSSSLEEKYFNQPENLERKVVIIANNAGVGKSTVLTSIACQMKQENPSLWVVRVNLNDFAVEKEKPQSLFNIKLKENETNKAIDFVTEMVVPDDLNDSDIELQRKLFKAGLEYDRNPKIIILFDGFDEISPSYKPNTIKLIKALKTSKVIQLWITTRVHEKTYLEKKLQSAAYILSPLTKSEQANFLSKFWKWNLKFNDHPNNERCYKVIVNYLKISLRKIKLLDEFLLTESISSILKVHRVEAVDKTVKVLREAIDGLNFSEYTEGLLNEWNKSIGDKMRTLLLYL</sequence>
<keyword evidence="2 3" id="KW-0040">ANK repeat</keyword>
<evidence type="ECO:0000256" key="2">
    <source>
        <dbReference type="ARBA" id="ARBA00023043"/>
    </source>
</evidence>
<dbReference type="PROSITE" id="PS50297">
    <property type="entry name" value="ANK_REP_REGION"/>
    <property type="match status" value="1"/>
</dbReference>
<dbReference type="EMBL" id="JABFTP020000103">
    <property type="protein sequence ID" value="KAL3277193.1"/>
    <property type="molecule type" value="Genomic_DNA"/>
</dbReference>
<proteinExistence type="predicted"/>
<feature type="region of interest" description="Disordered" evidence="5">
    <location>
        <begin position="1"/>
        <end position="71"/>
    </location>
</feature>
<dbReference type="InterPro" id="IPR036770">
    <property type="entry name" value="Ankyrin_rpt-contain_sf"/>
</dbReference>
<feature type="repeat" description="ANK" evidence="3">
    <location>
        <begin position="102"/>
        <end position="134"/>
    </location>
</feature>
<dbReference type="Proteomes" id="UP001516400">
    <property type="component" value="Unassembled WGS sequence"/>
</dbReference>
<evidence type="ECO:0000313" key="7">
    <source>
        <dbReference type="Proteomes" id="UP001516400"/>
    </source>
</evidence>
<dbReference type="SMART" id="SM00248">
    <property type="entry name" value="ANK"/>
    <property type="match status" value="2"/>
</dbReference>
<dbReference type="Gene3D" id="3.40.50.300">
    <property type="entry name" value="P-loop containing nucleotide triphosphate hydrolases"/>
    <property type="match status" value="1"/>
</dbReference>
<comment type="caution">
    <text evidence="6">The sequence shown here is derived from an EMBL/GenBank/DDBJ whole genome shotgun (WGS) entry which is preliminary data.</text>
</comment>